<evidence type="ECO:0000256" key="4">
    <source>
        <dbReference type="SAM" id="Phobius"/>
    </source>
</evidence>
<dbReference type="Proteomes" id="UP000297149">
    <property type="component" value="Chromosome"/>
</dbReference>
<dbReference type="PANTHER" id="PTHR23531">
    <property type="entry name" value="QUINOLENE RESISTANCE PROTEIN NORA"/>
    <property type="match status" value="1"/>
</dbReference>
<keyword evidence="2 4" id="KW-1133">Transmembrane helix</keyword>
<feature type="transmembrane region" description="Helical" evidence="4">
    <location>
        <begin position="92"/>
        <end position="118"/>
    </location>
</feature>
<feature type="transmembrane region" description="Helical" evidence="4">
    <location>
        <begin position="379"/>
        <end position="397"/>
    </location>
</feature>
<dbReference type="PANTHER" id="PTHR23531:SF1">
    <property type="entry name" value="QUINOLENE RESISTANCE PROTEIN NORA"/>
    <property type="match status" value="1"/>
</dbReference>
<keyword evidence="7" id="KW-1185">Reference proteome</keyword>
<dbReference type="GO" id="GO:0022857">
    <property type="term" value="F:transmembrane transporter activity"/>
    <property type="evidence" value="ECO:0007669"/>
    <property type="project" value="InterPro"/>
</dbReference>
<evidence type="ECO:0000256" key="1">
    <source>
        <dbReference type="ARBA" id="ARBA00022692"/>
    </source>
</evidence>
<dbReference type="Pfam" id="PF07690">
    <property type="entry name" value="MFS_1"/>
    <property type="match status" value="1"/>
</dbReference>
<dbReference type="InterPro" id="IPR052714">
    <property type="entry name" value="MFS_Exporter"/>
</dbReference>
<dbReference type="InterPro" id="IPR036259">
    <property type="entry name" value="MFS_trans_sf"/>
</dbReference>
<feature type="transmembrane region" description="Helical" evidence="4">
    <location>
        <begin position="289"/>
        <end position="305"/>
    </location>
</feature>
<evidence type="ECO:0000259" key="5">
    <source>
        <dbReference type="PROSITE" id="PS50850"/>
    </source>
</evidence>
<evidence type="ECO:0000313" key="6">
    <source>
        <dbReference type="EMBL" id="QCD40975.1"/>
    </source>
</evidence>
<feature type="domain" description="Major facilitator superfamily (MFS) profile" evidence="5">
    <location>
        <begin position="25"/>
        <end position="401"/>
    </location>
</feature>
<evidence type="ECO:0000313" key="7">
    <source>
        <dbReference type="Proteomes" id="UP000297149"/>
    </source>
</evidence>
<feature type="transmembrane region" description="Helical" evidence="4">
    <location>
        <begin position="30"/>
        <end position="49"/>
    </location>
</feature>
<feature type="transmembrane region" description="Helical" evidence="4">
    <location>
        <begin position="352"/>
        <end position="373"/>
    </location>
</feature>
<dbReference type="SUPFAM" id="SSF103473">
    <property type="entry name" value="MFS general substrate transporter"/>
    <property type="match status" value="1"/>
</dbReference>
<keyword evidence="1 4" id="KW-0812">Transmembrane</keyword>
<organism evidence="6 7">
    <name type="scientific">Duncaniella dubosii</name>
    <dbReference type="NCBI Taxonomy" id="2518971"/>
    <lineage>
        <taxon>Bacteria</taxon>
        <taxon>Pseudomonadati</taxon>
        <taxon>Bacteroidota</taxon>
        <taxon>Bacteroidia</taxon>
        <taxon>Bacteroidales</taxon>
        <taxon>Muribaculaceae</taxon>
        <taxon>Duncaniella</taxon>
    </lineage>
</organism>
<feature type="transmembrane region" description="Helical" evidence="4">
    <location>
        <begin position="261"/>
        <end position="277"/>
    </location>
</feature>
<dbReference type="PROSITE" id="PS50850">
    <property type="entry name" value="MFS"/>
    <property type="match status" value="1"/>
</dbReference>
<feature type="transmembrane region" description="Helical" evidence="4">
    <location>
        <begin position="220"/>
        <end position="241"/>
    </location>
</feature>
<feature type="transmembrane region" description="Helical" evidence="4">
    <location>
        <begin position="61"/>
        <end position="80"/>
    </location>
</feature>
<name>A0A4P7W0N1_9BACT</name>
<protein>
    <submittedName>
        <fullName evidence="6">MFS transporter</fullName>
    </submittedName>
</protein>
<dbReference type="RefSeq" id="WP_136413488.1">
    <property type="nucleotide sequence ID" value="NZ_CAXHQF010000019.1"/>
</dbReference>
<dbReference type="Gene3D" id="1.20.1250.20">
    <property type="entry name" value="MFS general substrate transporter like domains"/>
    <property type="match status" value="1"/>
</dbReference>
<evidence type="ECO:0000256" key="3">
    <source>
        <dbReference type="ARBA" id="ARBA00023136"/>
    </source>
</evidence>
<dbReference type="InterPro" id="IPR011701">
    <property type="entry name" value="MFS"/>
</dbReference>
<feature type="transmembrane region" description="Helical" evidence="4">
    <location>
        <begin position="181"/>
        <end position="200"/>
    </location>
</feature>
<dbReference type="AlphaFoldDB" id="A0A4P7W0N1"/>
<dbReference type="CDD" id="cd17489">
    <property type="entry name" value="MFS_YfcJ_like"/>
    <property type="match status" value="1"/>
</dbReference>
<feature type="transmembrane region" description="Helical" evidence="4">
    <location>
        <begin position="311"/>
        <end position="331"/>
    </location>
</feature>
<sequence length="412" mass="45157">MSESKHTAGCEAASGSVKEKLWNSNYCKAMAGNFMMFFSFYLLTPLLPIYLDAQFHADKDLIGLVLSGYVVAALIVRPFSGFIVDSFNRKKVLMLCFFTFFICFTGYIGAGTILMFAIVRTLHGLPFGATTVANSTVAIDVLPSSRRNEGVGFYGLSNNLAMAIAPSAGIYVYSVTGNFQLLFWISLIVAFVGFCMACSIKQPPRPIVENKPKFSLDHFFLGRAWLMAINILLFGFCWGVMSNYVAIYGKEELGITDGTGLFFALLSTGLFISRLYGAKSLREGKLTENALQGALISCVGFTLFSLSPGQWAYYCSAVLIGLGNGRMYPAFLNMFISVARRDQRGTANSSILTSWDCGMGLGILAGGVLAEYIDFSASFWSASISQIAGTLLLVFMTRRFFLERKLSEEGRQ</sequence>
<dbReference type="EMBL" id="CP039396">
    <property type="protein sequence ID" value="QCD40975.1"/>
    <property type="molecule type" value="Genomic_DNA"/>
</dbReference>
<accession>A0A4P7W0N1</accession>
<keyword evidence="3 4" id="KW-0472">Membrane</keyword>
<gene>
    <name evidence="6" type="ORF">E7747_00855</name>
</gene>
<reference evidence="7" key="1">
    <citation type="submission" date="2019-02" db="EMBL/GenBank/DDBJ databases">
        <title>Isolation and identification of novel species under the genus Muribaculum.</title>
        <authorList>
            <person name="Miyake S."/>
            <person name="Ding Y."/>
            <person name="Low A."/>
            <person name="Soh M."/>
            <person name="Seedorf H."/>
        </authorList>
    </citation>
    <scope>NUCLEOTIDE SEQUENCE [LARGE SCALE GENOMIC DNA]</scope>
    <source>
        <strain evidence="7">H5</strain>
    </source>
</reference>
<proteinExistence type="predicted"/>
<dbReference type="KEGG" id="ddb:E7747_00855"/>
<evidence type="ECO:0000256" key="2">
    <source>
        <dbReference type="ARBA" id="ARBA00022989"/>
    </source>
</evidence>
<dbReference type="InterPro" id="IPR020846">
    <property type="entry name" value="MFS_dom"/>
</dbReference>